<protein>
    <submittedName>
        <fullName evidence="1">Uncharacterized protein</fullName>
    </submittedName>
</protein>
<name>A0AAV7WK34_PLEWA</name>
<dbReference type="EMBL" id="JANPWB010000001">
    <property type="protein sequence ID" value="KAJ1212933.1"/>
    <property type="molecule type" value="Genomic_DNA"/>
</dbReference>
<evidence type="ECO:0000313" key="2">
    <source>
        <dbReference type="Proteomes" id="UP001066276"/>
    </source>
</evidence>
<proteinExistence type="predicted"/>
<gene>
    <name evidence="1" type="ORF">NDU88_000576</name>
</gene>
<keyword evidence="2" id="KW-1185">Reference proteome</keyword>
<dbReference type="AlphaFoldDB" id="A0AAV7WK34"/>
<accession>A0AAV7WK34</accession>
<reference evidence="1" key="1">
    <citation type="journal article" date="2022" name="bioRxiv">
        <title>Sequencing and chromosome-scale assembly of the giantPleurodeles waltlgenome.</title>
        <authorList>
            <person name="Brown T."/>
            <person name="Elewa A."/>
            <person name="Iarovenko S."/>
            <person name="Subramanian E."/>
            <person name="Araus A.J."/>
            <person name="Petzold A."/>
            <person name="Susuki M."/>
            <person name="Suzuki K.-i.T."/>
            <person name="Hayashi T."/>
            <person name="Toyoda A."/>
            <person name="Oliveira C."/>
            <person name="Osipova E."/>
            <person name="Leigh N.D."/>
            <person name="Simon A."/>
            <person name="Yun M.H."/>
        </authorList>
    </citation>
    <scope>NUCLEOTIDE SEQUENCE</scope>
    <source>
        <strain evidence="1">20211129_DDA</strain>
        <tissue evidence="1">Liver</tissue>
    </source>
</reference>
<comment type="caution">
    <text evidence="1">The sequence shown here is derived from an EMBL/GenBank/DDBJ whole genome shotgun (WGS) entry which is preliminary data.</text>
</comment>
<evidence type="ECO:0000313" key="1">
    <source>
        <dbReference type="EMBL" id="KAJ1212933.1"/>
    </source>
</evidence>
<sequence>MARVTAERAPAFTSAELERLVDGILAQSAPIKRRAKDVRILGVYGRGLVHCPKRWEDLKRWAWKRAKAQLGMASQ</sequence>
<dbReference type="Proteomes" id="UP001066276">
    <property type="component" value="Chromosome 1_1"/>
</dbReference>
<organism evidence="1 2">
    <name type="scientific">Pleurodeles waltl</name>
    <name type="common">Iberian ribbed newt</name>
    <dbReference type="NCBI Taxonomy" id="8319"/>
    <lineage>
        <taxon>Eukaryota</taxon>
        <taxon>Metazoa</taxon>
        <taxon>Chordata</taxon>
        <taxon>Craniata</taxon>
        <taxon>Vertebrata</taxon>
        <taxon>Euteleostomi</taxon>
        <taxon>Amphibia</taxon>
        <taxon>Batrachia</taxon>
        <taxon>Caudata</taxon>
        <taxon>Salamandroidea</taxon>
        <taxon>Salamandridae</taxon>
        <taxon>Pleurodelinae</taxon>
        <taxon>Pleurodeles</taxon>
    </lineage>
</organism>